<name>A0AA44MRP5_STREE</name>
<protein>
    <submittedName>
        <fullName evidence="1">SAM-dependent methyltransferase</fullName>
    </submittedName>
</protein>
<dbReference type="InterPro" id="IPR029063">
    <property type="entry name" value="SAM-dependent_MTases_sf"/>
</dbReference>
<feature type="non-terminal residue" evidence="1">
    <location>
        <position position="72"/>
    </location>
</feature>
<keyword evidence="1" id="KW-0489">Methyltransferase</keyword>
<proteinExistence type="predicted"/>
<dbReference type="EMBL" id="NNBW01000602">
    <property type="protein sequence ID" value="OYL17930.1"/>
    <property type="molecule type" value="Genomic_DNA"/>
</dbReference>
<dbReference type="Proteomes" id="UP000214939">
    <property type="component" value="Unassembled WGS sequence"/>
</dbReference>
<dbReference type="Gene3D" id="3.40.50.150">
    <property type="entry name" value="Vaccinia Virus protein VP39"/>
    <property type="match status" value="1"/>
</dbReference>
<accession>A0AA44MRP5</accession>
<evidence type="ECO:0000313" key="1">
    <source>
        <dbReference type="EMBL" id="OYL17930.1"/>
    </source>
</evidence>
<dbReference type="AlphaFoldDB" id="A0AA44MRP5"/>
<gene>
    <name evidence="1" type="ORF">A5N45_13455</name>
</gene>
<dbReference type="GO" id="GO:0032259">
    <property type="term" value="P:methylation"/>
    <property type="evidence" value="ECO:0007669"/>
    <property type="project" value="UniProtKB-KW"/>
</dbReference>
<reference evidence="1 2" key="1">
    <citation type="submission" date="2017-07" db="EMBL/GenBank/DDBJ databases">
        <title>Invasive disease caused simultaneously by more than one serotype of Streptococcus pneumoniae, South Africa.</title>
        <authorList>
            <person name="Ndlangisa K."/>
            <person name="Du Plessis M."/>
            <person name="Von Gottberg A."/>
        </authorList>
    </citation>
    <scope>NUCLEOTIDE SEQUENCE [LARGE SCALE GENOMIC DNA]</scope>
    <source>
        <strain evidence="1 2">8227-15B</strain>
    </source>
</reference>
<dbReference type="RefSeq" id="WP_222597669.1">
    <property type="nucleotide sequence ID" value="NZ_NNBW01000602.1"/>
</dbReference>
<dbReference type="SUPFAM" id="SSF53335">
    <property type="entry name" value="S-adenosyl-L-methionine-dependent methyltransferases"/>
    <property type="match status" value="1"/>
</dbReference>
<keyword evidence="1" id="KW-0808">Transferase</keyword>
<evidence type="ECO:0000313" key="2">
    <source>
        <dbReference type="Proteomes" id="UP000214939"/>
    </source>
</evidence>
<organism evidence="1 2">
    <name type="scientific">Streptococcus pneumoniae</name>
    <dbReference type="NCBI Taxonomy" id="1313"/>
    <lineage>
        <taxon>Bacteria</taxon>
        <taxon>Bacillati</taxon>
        <taxon>Bacillota</taxon>
        <taxon>Bacilli</taxon>
        <taxon>Lactobacillales</taxon>
        <taxon>Streptococcaceae</taxon>
        <taxon>Streptococcus</taxon>
    </lineage>
</organism>
<feature type="non-terminal residue" evidence="1">
    <location>
        <position position="1"/>
    </location>
</feature>
<dbReference type="GO" id="GO:0008168">
    <property type="term" value="F:methyltransferase activity"/>
    <property type="evidence" value="ECO:0007669"/>
    <property type="project" value="UniProtKB-KW"/>
</dbReference>
<sequence length="72" mass="8257">SKLAQVLYHDWEAENYDEKWSISYDQRCVDYARGRFDAIVPDEVIAQLPYDRALELGCGTGFFLLNLIQAGV</sequence>
<comment type="caution">
    <text evidence="1">The sequence shown here is derived from an EMBL/GenBank/DDBJ whole genome shotgun (WGS) entry which is preliminary data.</text>
</comment>